<dbReference type="GO" id="GO:0005524">
    <property type="term" value="F:ATP binding"/>
    <property type="evidence" value="ECO:0007669"/>
    <property type="project" value="UniProtKB-UniRule"/>
</dbReference>
<dbReference type="HOGENOM" id="CLU_001031_0_2_6"/>
<dbReference type="eggNOG" id="COG0046">
    <property type="taxonomic scope" value="Bacteria"/>
</dbReference>
<feature type="binding site" evidence="14">
    <location>
        <position position="673"/>
    </location>
    <ligand>
        <name>Mg(2+)</name>
        <dbReference type="ChEBI" id="CHEBI:18420"/>
    </ligand>
</feature>
<evidence type="ECO:0000256" key="10">
    <source>
        <dbReference type="ARBA" id="ARBA00022842"/>
    </source>
</evidence>
<evidence type="ECO:0000256" key="12">
    <source>
        <dbReference type="ARBA" id="ARBA00052585"/>
    </source>
</evidence>
<dbReference type="SUPFAM" id="SSF52317">
    <property type="entry name" value="Class I glutamine amidotransferase-like"/>
    <property type="match status" value="1"/>
</dbReference>
<evidence type="ECO:0000256" key="4">
    <source>
        <dbReference type="ARBA" id="ARBA00022490"/>
    </source>
</evidence>
<dbReference type="Gene3D" id="1.10.8.750">
    <property type="entry name" value="Phosphoribosylformylglycinamidine synthase, linker domain"/>
    <property type="match status" value="1"/>
</dbReference>
<comment type="function">
    <text evidence="13 14">Phosphoribosylformylglycinamidine synthase involved in the purines biosynthetic pathway. Catalyzes the ATP-dependent conversion of formylglycinamide ribonucleotide (FGAR) and glutamine to yield formylglycinamidine ribonucleotide (FGAM) and glutamate.</text>
</comment>
<dbReference type="SUPFAM" id="SSF56042">
    <property type="entry name" value="PurM C-terminal domain-like"/>
    <property type="match status" value="2"/>
</dbReference>
<dbReference type="PROSITE" id="PS51273">
    <property type="entry name" value="GATASE_TYPE_1"/>
    <property type="match status" value="1"/>
</dbReference>
<keyword evidence="9 14" id="KW-0067">ATP-binding</keyword>
<dbReference type="GO" id="GO:0005737">
    <property type="term" value="C:cytoplasm"/>
    <property type="evidence" value="ECO:0007669"/>
    <property type="project" value="UniProtKB-SubCell"/>
</dbReference>
<comment type="pathway">
    <text evidence="2 14">Purine metabolism; IMP biosynthesis via de novo pathway; 5-amino-1-(5-phospho-D-ribosyl)imidazole from N(2)-formyl-N(1)-(5-phospho-D-ribosyl)glycinamide: step 1/2.</text>
</comment>
<feature type="compositionally biased region" description="Polar residues" evidence="15">
    <location>
        <begin position="1215"/>
        <end position="1230"/>
    </location>
</feature>
<evidence type="ECO:0000259" key="17">
    <source>
        <dbReference type="Pfam" id="PF18072"/>
    </source>
</evidence>
<dbReference type="eggNOG" id="COG0047">
    <property type="taxonomic scope" value="Bacteria"/>
</dbReference>
<sequence>MFYTGDSALSPFRCEKLLHTARAFLPTLQSIQANYLYLLDCARPLTDEESHHLQQLLHGKNTPPILPHGQQLIVIPRIGTISPWSSKATEIMTICGLNSIKRIEHGTIWTVTASTPLDNAELEQLMPLLHDRMTETVVLNLADAEQLFNTAEPRQLRVIPVLSEGRNALVTANKARGLALSEDEIDYLCENFIALKRNPTDVELMMFAQANSEHCRHKIFNADWVIDGQAQTQSLFNMIRYTHQQHSGKVLSAYKDNAAVLTGFTIPRFICDPNTHEYHYLTEETNILMKVETHNHPTAISPFSGASTGSGGEIRDEGATGRGAKPKAGLTGFSVSQLHIPDAPQIYETEYGTPQRLATALQIMLEAPLGASAFNNEFGRPAICGYFRSFEQTVNGKRRGYHKPIMIAGGLGNIRAEHVQKQEIAEENLLIALGGAAMLIGLGGGAASSVSAGHSNAELDFASVQRGNPEMQRRCQEVIDACWSLGDNNPIVSIHDVGAGGLSNAFPELVNDSEKGAIFDLNAIPRADPALSPMELWSNEAQERYVLAIAPSSLPLFTQLCERERCPFAVIGKATSQRQLQLFKEQEAIIDMPLSVLLGKPPKMRRDVQRVKTNGKPFKLDDPYFTLEEAILRVLRHPTVANKNFLITIGDRSVGGLVTRDQMVGAWQTPVADCAVTASGFQGITGEAMSMGERTPIAVLDAPASGRMAVGEAITNLAAASIADFSDIVLSANWMAACGQAGEDAALFDTVQAVALDLCPALGLVIPVGKDSLSMHTVWDDKAVTAPLSLIVSAFARVNNIHKTLTPVLRAENSLLLYIDLGQGKDRLGGSILTQVYQQLGDVTPNVDNPKDLKDFFYAIQILNQQGKLLAYHDRSDGGLLTTLCEMMFASHKGIDIQLDGLNPDVLALLFSEELGAVIEVNQSHIDEVQHWFAQYTQLPVHIIGTVNHSDSLNIYQQDTLLLSLPRTTLQQAWNETTYQLQKRRDNPVCVEEEFTLNPKDTGLFLKTTFPLQAPAVHSQRPRMAILREQGVNGHVEMAAAFDKAGFTSVDVHLSDILAGRVSLKDFQGFAACGGFSYGDVLGAGGGWAKSILFNPRAYDEFSAFFQRTDSFALGICNGCQMMAQLRDMIDGAQHWAQFVRNKSEQFEARFVMTEILDSPSLFLQGMEGSMIPVVVSHGEGRAQFDNTSHLDRALRDGLIALRYVDHSGHMSERYPSNPNGSPQGVTGLTTPDGRFTIMMPHPERIFLTSRWSWKPDNWQHEESPWMQMFYNARRWVG</sequence>
<dbReference type="SUPFAM" id="SSF55326">
    <property type="entry name" value="PurM N-terminal domain-like"/>
    <property type="match status" value="2"/>
</dbReference>
<evidence type="ECO:0000256" key="9">
    <source>
        <dbReference type="ARBA" id="ARBA00022840"/>
    </source>
</evidence>
<dbReference type="EC" id="6.3.5.3" evidence="14"/>
<evidence type="ECO:0000256" key="7">
    <source>
        <dbReference type="ARBA" id="ARBA00022741"/>
    </source>
</evidence>
<dbReference type="Pfam" id="PF02769">
    <property type="entry name" value="AIRS_C"/>
    <property type="match status" value="2"/>
</dbReference>
<feature type="active site" evidence="14">
    <location>
        <position position="1244"/>
    </location>
</feature>
<dbReference type="PANTHER" id="PTHR10099">
    <property type="entry name" value="PHOSPHORIBOSYLFORMYLGLYCINAMIDINE SYNTHASE"/>
    <property type="match status" value="1"/>
</dbReference>
<dbReference type="FunFam" id="3.30.1330.10:FF:000002">
    <property type="entry name" value="Phosphoribosylformylglycinamidine synthase"/>
    <property type="match status" value="1"/>
</dbReference>
<dbReference type="InterPro" id="IPR036676">
    <property type="entry name" value="PurM-like_C_sf"/>
</dbReference>
<dbReference type="Gene3D" id="3.30.1330.10">
    <property type="entry name" value="PurM-like, N-terminal domain"/>
    <property type="match status" value="2"/>
</dbReference>
<dbReference type="InterPro" id="IPR040707">
    <property type="entry name" value="FGAR-AT_N"/>
</dbReference>
<keyword evidence="6 14" id="KW-0479">Metal-binding</keyword>
<evidence type="ECO:0000256" key="13">
    <source>
        <dbReference type="ARBA" id="ARBA00057317"/>
    </source>
</evidence>
<dbReference type="InterPro" id="IPR036921">
    <property type="entry name" value="PurM-like_N_sf"/>
</dbReference>
<feature type="active site" evidence="14">
    <location>
        <position position="1242"/>
    </location>
</feature>
<dbReference type="GO" id="GO:0004642">
    <property type="term" value="F:phosphoribosylformylglycinamidine synthase activity"/>
    <property type="evidence" value="ECO:0007669"/>
    <property type="project" value="UniProtKB-UniRule"/>
</dbReference>
<feature type="binding site" evidence="14">
    <location>
        <begin position="305"/>
        <end position="316"/>
    </location>
    <ligand>
        <name>ATP</name>
        <dbReference type="ChEBI" id="CHEBI:30616"/>
    </ligand>
</feature>
<feature type="binding site" evidence="14">
    <location>
        <position position="874"/>
    </location>
    <ligand>
        <name>Mg(2+)</name>
        <dbReference type="ChEBI" id="CHEBI:18420"/>
    </ligand>
</feature>
<dbReference type="CDD" id="cd02204">
    <property type="entry name" value="PurL_repeat2"/>
    <property type="match status" value="1"/>
</dbReference>
<dbReference type="Pfam" id="PF18076">
    <property type="entry name" value="FGAR-AT_N"/>
    <property type="match status" value="1"/>
</dbReference>
<reference evidence="20 21" key="1">
    <citation type="submission" date="2011-11" db="EMBL/GenBank/DDBJ databases">
        <title>Improved High-Quality Draft sequence of Beggiatoa alba B18lD.</title>
        <authorList>
            <consortium name="US DOE Joint Genome Institute"/>
            <person name="Lucas S."/>
            <person name="Han J."/>
            <person name="Lapidus A."/>
            <person name="Cheng J.-F."/>
            <person name="Goodwin L."/>
            <person name="Pitluck S."/>
            <person name="Peters L."/>
            <person name="Mikhailova N."/>
            <person name="Held B."/>
            <person name="Detter J.C."/>
            <person name="Han C."/>
            <person name="Tapia R."/>
            <person name="Land M."/>
            <person name="Hauser L."/>
            <person name="Kyrpides N."/>
            <person name="Ivanova N."/>
            <person name="Pagani I."/>
            <person name="Samuel K."/>
            <person name="Teske A."/>
            <person name="Mueller J."/>
            <person name="Woyke T."/>
        </authorList>
    </citation>
    <scope>NUCLEOTIDE SEQUENCE [LARGE SCALE GENOMIC DNA]</scope>
    <source>
        <strain evidence="20 21">B18LD</strain>
    </source>
</reference>
<evidence type="ECO:0000256" key="6">
    <source>
        <dbReference type="ARBA" id="ARBA00022723"/>
    </source>
</evidence>
<keyword evidence="7 14" id="KW-0547">Nucleotide-binding</keyword>
<dbReference type="NCBIfam" id="NF003672">
    <property type="entry name" value="PRK05297.1"/>
    <property type="match status" value="1"/>
</dbReference>
<evidence type="ECO:0000256" key="15">
    <source>
        <dbReference type="SAM" id="MobiDB-lite"/>
    </source>
</evidence>
<keyword evidence="10 14" id="KW-0460">Magnesium</keyword>
<dbReference type="SUPFAM" id="SSF82697">
    <property type="entry name" value="PurS-like"/>
    <property type="match status" value="1"/>
</dbReference>
<feature type="region of interest" description="Disordered" evidence="15">
    <location>
        <begin position="300"/>
        <end position="326"/>
    </location>
</feature>
<dbReference type="FunFam" id="3.90.650.10:FF:000024">
    <property type="entry name" value="Phosphoribosylformylglycinamidine synthase"/>
    <property type="match status" value="1"/>
</dbReference>
<keyword evidence="8 14" id="KW-0658">Purine biosynthesis</keyword>
<comment type="subunit">
    <text evidence="14">Monomer.</text>
</comment>
<comment type="similarity">
    <text evidence="3 14">In the N-terminal section; belongs to the FGAMS family.</text>
</comment>
<dbReference type="FunFam" id="3.40.50.880:FF:000008">
    <property type="entry name" value="Phosphoribosylformylglycinamidine synthase"/>
    <property type="match status" value="1"/>
</dbReference>
<dbReference type="UniPathway" id="UPA00074">
    <property type="reaction ID" value="UER00128"/>
</dbReference>
<dbReference type="NCBIfam" id="TIGR01735">
    <property type="entry name" value="FGAM_synt"/>
    <property type="match status" value="1"/>
</dbReference>
<dbReference type="CDD" id="cd01740">
    <property type="entry name" value="GATase1_FGAR_AT"/>
    <property type="match status" value="1"/>
</dbReference>
<evidence type="ECO:0000313" key="21">
    <source>
        <dbReference type="Proteomes" id="UP000005744"/>
    </source>
</evidence>
<dbReference type="Pfam" id="PF22689">
    <property type="entry name" value="FGAR-AT_PurM_N-like"/>
    <property type="match status" value="1"/>
</dbReference>
<gene>
    <name evidence="14" type="primary">purL</name>
    <name evidence="20" type="ORF">BegalDRAFT_2175</name>
</gene>
<evidence type="ECO:0000256" key="2">
    <source>
        <dbReference type="ARBA" id="ARBA00004920"/>
    </source>
</evidence>
<feature type="binding site" evidence="14">
    <location>
        <position position="672"/>
    </location>
    <ligand>
        <name>ATP</name>
        <dbReference type="ChEBI" id="CHEBI:30616"/>
    </ligand>
</feature>
<proteinExistence type="inferred from homology"/>
<dbReference type="Pfam" id="PF13507">
    <property type="entry name" value="GATase_5"/>
    <property type="match status" value="1"/>
</dbReference>
<dbReference type="InterPro" id="IPR036604">
    <property type="entry name" value="PurS-like_sf"/>
</dbReference>
<feature type="binding site" evidence="14">
    <location>
        <position position="712"/>
    </location>
    <ligand>
        <name>Mg(2+)</name>
        <dbReference type="ChEBI" id="CHEBI:18420"/>
    </ligand>
</feature>
<dbReference type="InterPro" id="IPR010918">
    <property type="entry name" value="PurM-like_C_dom"/>
</dbReference>
<dbReference type="FunFam" id="3.30.1330.10:FF:000005">
    <property type="entry name" value="Phosphoribosylformylglycinamidine synthase"/>
    <property type="match status" value="1"/>
</dbReference>
<dbReference type="GO" id="GO:0006189">
    <property type="term" value="P:'de novo' IMP biosynthetic process"/>
    <property type="evidence" value="ECO:0007669"/>
    <property type="project" value="UniProtKB-UniRule"/>
</dbReference>
<feature type="domain" description="PurM-like C-terminal" evidence="16">
    <location>
        <begin position="426"/>
        <end position="582"/>
    </location>
</feature>
<feature type="binding site" evidence="14">
    <location>
        <position position="876"/>
    </location>
    <ligand>
        <name>ATP</name>
        <dbReference type="ChEBI" id="CHEBI:30616"/>
    </ligand>
</feature>
<dbReference type="PANTHER" id="PTHR10099:SF1">
    <property type="entry name" value="PHOSPHORIBOSYLFORMYLGLYCINAMIDINE SYNTHASE"/>
    <property type="match status" value="1"/>
</dbReference>
<evidence type="ECO:0000256" key="1">
    <source>
        <dbReference type="ARBA" id="ARBA00004496"/>
    </source>
</evidence>
<dbReference type="CDD" id="cd02203">
    <property type="entry name" value="PurL_repeat1"/>
    <property type="match status" value="1"/>
</dbReference>
<dbReference type="Proteomes" id="UP000005744">
    <property type="component" value="Unassembled WGS sequence"/>
</dbReference>
<organism evidence="20 21">
    <name type="scientific">Beggiatoa alba B18LD</name>
    <dbReference type="NCBI Taxonomy" id="395493"/>
    <lineage>
        <taxon>Bacteria</taxon>
        <taxon>Pseudomonadati</taxon>
        <taxon>Pseudomonadota</taxon>
        <taxon>Gammaproteobacteria</taxon>
        <taxon>Thiotrichales</taxon>
        <taxon>Thiotrichaceae</taxon>
        <taxon>Beggiatoa</taxon>
    </lineage>
</organism>
<feature type="active site" description="Nucleophile" evidence="14">
    <location>
        <position position="1117"/>
    </location>
</feature>
<evidence type="ECO:0000313" key="20">
    <source>
        <dbReference type="EMBL" id="EIJ43039.1"/>
    </source>
</evidence>
<dbReference type="OrthoDB" id="9804441at2"/>
<feature type="domain" description="Phosphoribosylformylglycinamidine synthase N-terminal" evidence="18">
    <location>
        <begin position="35"/>
        <end position="148"/>
    </location>
</feature>
<feature type="binding site" evidence="14">
    <location>
        <position position="716"/>
    </location>
    <ligand>
        <name>Mg(2+)</name>
        <dbReference type="ChEBI" id="CHEBI:18420"/>
    </ligand>
</feature>
<feature type="domain" description="PurM-like C-terminal" evidence="16">
    <location>
        <begin position="824"/>
        <end position="954"/>
    </location>
</feature>
<dbReference type="AlphaFoldDB" id="I3CHE6"/>
<dbReference type="EMBL" id="JH600070">
    <property type="protein sequence ID" value="EIJ43039.1"/>
    <property type="molecule type" value="Genomic_DNA"/>
</dbReference>
<dbReference type="InterPro" id="IPR010073">
    <property type="entry name" value="PurL_large"/>
</dbReference>
<evidence type="ECO:0000259" key="16">
    <source>
        <dbReference type="Pfam" id="PF02769"/>
    </source>
</evidence>
<feature type="region of interest" description="Disordered" evidence="15">
    <location>
        <begin position="1212"/>
        <end position="1232"/>
    </location>
</feature>
<keyword evidence="4 14" id="KW-0963">Cytoplasm</keyword>
<evidence type="ECO:0000259" key="19">
    <source>
        <dbReference type="Pfam" id="PF22689"/>
    </source>
</evidence>
<accession>I3CHE6</accession>
<evidence type="ECO:0000259" key="18">
    <source>
        <dbReference type="Pfam" id="PF18076"/>
    </source>
</evidence>
<protein>
    <recommendedName>
        <fullName evidence="14">Phosphoribosylformylglycinamidine synthase</fullName>
        <shortName evidence="14">FGAM synthase</shortName>
        <shortName evidence="14">FGAMS</shortName>
        <ecNumber evidence="14">6.3.5.3</ecNumber>
    </recommendedName>
    <alternativeName>
        <fullName evidence="14">Formylglycinamide ribonucleotide amidotransferase</fullName>
        <shortName evidence="14">FGAR amidotransferase</shortName>
        <shortName evidence="14">FGAR-AT</shortName>
    </alternativeName>
</protein>
<comment type="caution">
    <text evidence="14">Lacks conserved residue(s) required for the propagation of feature annotation.</text>
</comment>
<keyword evidence="21" id="KW-1185">Reference proteome</keyword>
<dbReference type="InterPro" id="IPR055181">
    <property type="entry name" value="FGAR-AT_PurM_N-like"/>
</dbReference>
<dbReference type="Pfam" id="PF18072">
    <property type="entry name" value="FGAR-AT_linker"/>
    <property type="match status" value="1"/>
</dbReference>
<comment type="subcellular location">
    <subcellularLocation>
        <location evidence="1 14">Cytoplasm</location>
    </subcellularLocation>
</comment>
<dbReference type="Gene3D" id="3.90.650.10">
    <property type="entry name" value="PurM-like C-terminal domain"/>
    <property type="match status" value="2"/>
</dbReference>
<dbReference type="SUPFAM" id="SSF109736">
    <property type="entry name" value="FGAM synthase PurL, linker domain"/>
    <property type="match status" value="1"/>
</dbReference>
<comment type="catalytic activity">
    <reaction evidence="12 14">
        <text>N(2)-formyl-N(1)-(5-phospho-beta-D-ribosyl)glycinamide + L-glutamine + ATP + H2O = 2-formamido-N(1)-(5-O-phospho-beta-D-ribosyl)acetamidine + L-glutamate + ADP + phosphate + H(+)</text>
        <dbReference type="Rhea" id="RHEA:17129"/>
        <dbReference type="ChEBI" id="CHEBI:15377"/>
        <dbReference type="ChEBI" id="CHEBI:15378"/>
        <dbReference type="ChEBI" id="CHEBI:29985"/>
        <dbReference type="ChEBI" id="CHEBI:30616"/>
        <dbReference type="ChEBI" id="CHEBI:43474"/>
        <dbReference type="ChEBI" id="CHEBI:58359"/>
        <dbReference type="ChEBI" id="CHEBI:147286"/>
        <dbReference type="ChEBI" id="CHEBI:147287"/>
        <dbReference type="ChEBI" id="CHEBI:456216"/>
        <dbReference type="EC" id="6.3.5.3"/>
    </reaction>
</comment>
<dbReference type="HAMAP" id="MF_00419">
    <property type="entry name" value="PurL_1"/>
    <property type="match status" value="1"/>
</dbReference>
<dbReference type="FunFam" id="1.10.8.750:FF:000002">
    <property type="entry name" value="Phosphoribosylformylglycinamidine synthase"/>
    <property type="match status" value="1"/>
</dbReference>
<dbReference type="SMART" id="SM01211">
    <property type="entry name" value="GATase_5"/>
    <property type="match status" value="1"/>
</dbReference>
<evidence type="ECO:0000256" key="3">
    <source>
        <dbReference type="ARBA" id="ARBA00008608"/>
    </source>
</evidence>
<dbReference type="RefSeq" id="WP_002689914.1">
    <property type="nucleotide sequence ID" value="NZ_JH600070.1"/>
</dbReference>
<evidence type="ECO:0000256" key="5">
    <source>
        <dbReference type="ARBA" id="ARBA00022598"/>
    </source>
</evidence>
<feature type="domain" description="FGAR-AT PurM N-terminal-like" evidence="19">
    <location>
        <begin position="642"/>
        <end position="797"/>
    </location>
</feature>
<dbReference type="InterPro" id="IPR029062">
    <property type="entry name" value="Class_I_gatase-like"/>
</dbReference>
<keyword evidence="5 14" id="KW-0436">Ligase</keyword>
<evidence type="ECO:0000256" key="14">
    <source>
        <dbReference type="HAMAP-Rule" id="MF_00419"/>
    </source>
</evidence>
<keyword evidence="11 14" id="KW-0315">Glutamine amidotransferase</keyword>
<dbReference type="GO" id="GO:0046872">
    <property type="term" value="F:metal ion binding"/>
    <property type="evidence" value="ECO:0007669"/>
    <property type="project" value="UniProtKB-KW"/>
</dbReference>
<dbReference type="STRING" id="395493.BegalDRAFT_2175"/>
<dbReference type="InterPro" id="IPR041609">
    <property type="entry name" value="PurL_linker"/>
</dbReference>
<dbReference type="Gene3D" id="3.40.50.880">
    <property type="match status" value="1"/>
</dbReference>
<evidence type="ECO:0000256" key="11">
    <source>
        <dbReference type="ARBA" id="ARBA00022962"/>
    </source>
</evidence>
<feature type="domain" description="Phosphoribosylformylglycinamidine synthase linker" evidence="17">
    <location>
        <begin position="169"/>
        <end position="218"/>
    </location>
</feature>
<name>I3CHE6_9GAMM</name>
<evidence type="ECO:0000256" key="8">
    <source>
        <dbReference type="ARBA" id="ARBA00022755"/>
    </source>
</evidence>